<name>A0A9P8C0F6_9HELO</name>
<dbReference type="GO" id="GO:0008270">
    <property type="term" value="F:zinc ion binding"/>
    <property type="evidence" value="ECO:0007669"/>
    <property type="project" value="InterPro"/>
</dbReference>
<dbReference type="CDD" id="cd00067">
    <property type="entry name" value="GAL4"/>
    <property type="match status" value="1"/>
</dbReference>
<dbReference type="InterPro" id="IPR050797">
    <property type="entry name" value="Carb_Metab_Trans_Reg"/>
</dbReference>
<keyword evidence="3" id="KW-0238">DNA-binding</keyword>
<dbReference type="EMBL" id="MU251856">
    <property type="protein sequence ID" value="KAG9228822.1"/>
    <property type="molecule type" value="Genomic_DNA"/>
</dbReference>
<evidence type="ECO:0000256" key="1">
    <source>
        <dbReference type="ARBA" id="ARBA00022723"/>
    </source>
</evidence>
<keyword evidence="9" id="KW-1185">Reference proteome</keyword>
<feature type="region of interest" description="Disordered" evidence="6">
    <location>
        <begin position="51"/>
        <end position="82"/>
    </location>
</feature>
<dbReference type="Gene3D" id="4.10.240.10">
    <property type="entry name" value="Zn(2)-C6 fungal-type DNA-binding domain"/>
    <property type="match status" value="1"/>
</dbReference>
<dbReference type="Proteomes" id="UP000824998">
    <property type="component" value="Unassembled WGS sequence"/>
</dbReference>
<dbReference type="PROSITE" id="PS50048">
    <property type="entry name" value="ZN2_CY6_FUNGAL_2"/>
    <property type="match status" value="1"/>
</dbReference>
<evidence type="ECO:0000256" key="5">
    <source>
        <dbReference type="ARBA" id="ARBA00023242"/>
    </source>
</evidence>
<feature type="compositionally biased region" description="Polar residues" evidence="6">
    <location>
        <begin position="256"/>
        <end position="267"/>
    </location>
</feature>
<keyword evidence="4" id="KW-0804">Transcription</keyword>
<proteinExistence type="predicted"/>
<feature type="region of interest" description="Disordered" evidence="6">
    <location>
        <begin position="97"/>
        <end position="117"/>
    </location>
</feature>
<dbReference type="PANTHER" id="PTHR31668:SF26">
    <property type="entry name" value="GLUCOSE TRANSPORT TRANSCRIPTION REGULATOR RGT1-RELATED"/>
    <property type="match status" value="1"/>
</dbReference>
<protein>
    <recommendedName>
        <fullName evidence="7">Zn(2)-C6 fungal-type domain-containing protein</fullName>
    </recommendedName>
</protein>
<gene>
    <name evidence="8" type="ORF">BJ875DRAFT_489498</name>
</gene>
<dbReference type="PANTHER" id="PTHR31668">
    <property type="entry name" value="GLUCOSE TRANSPORT TRANSCRIPTION REGULATOR RGT1-RELATED-RELATED"/>
    <property type="match status" value="1"/>
</dbReference>
<keyword evidence="2" id="KW-0805">Transcription regulation</keyword>
<keyword evidence="1" id="KW-0479">Metal-binding</keyword>
<evidence type="ECO:0000256" key="3">
    <source>
        <dbReference type="ARBA" id="ARBA00023125"/>
    </source>
</evidence>
<dbReference type="Pfam" id="PF04082">
    <property type="entry name" value="Fungal_trans"/>
    <property type="match status" value="1"/>
</dbReference>
<dbReference type="InterPro" id="IPR036864">
    <property type="entry name" value="Zn2-C6_fun-type_DNA-bd_sf"/>
</dbReference>
<dbReference type="OrthoDB" id="5426978at2759"/>
<evidence type="ECO:0000256" key="6">
    <source>
        <dbReference type="SAM" id="MobiDB-lite"/>
    </source>
</evidence>
<accession>A0A9P8C0F6</accession>
<evidence type="ECO:0000313" key="9">
    <source>
        <dbReference type="Proteomes" id="UP000824998"/>
    </source>
</evidence>
<dbReference type="SMART" id="SM00906">
    <property type="entry name" value="Fungal_trans"/>
    <property type="match status" value="1"/>
</dbReference>
<keyword evidence="5" id="KW-0539">Nucleus</keyword>
<evidence type="ECO:0000256" key="4">
    <source>
        <dbReference type="ARBA" id="ARBA00023163"/>
    </source>
</evidence>
<evidence type="ECO:0000256" key="2">
    <source>
        <dbReference type="ARBA" id="ARBA00023015"/>
    </source>
</evidence>
<dbReference type="PROSITE" id="PS00463">
    <property type="entry name" value="ZN2_CY6_FUNGAL_1"/>
    <property type="match status" value="1"/>
</dbReference>
<feature type="compositionally biased region" description="Basic and acidic residues" evidence="6">
    <location>
        <begin position="197"/>
        <end position="207"/>
    </location>
</feature>
<dbReference type="InterPro" id="IPR007219">
    <property type="entry name" value="XnlR_reg_dom"/>
</dbReference>
<feature type="compositionally biased region" description="Polar residues" evidence="6">
    <location>
        <begin position="62"/>
        <end position="80"/>
    </location>
</feature>
<dbReference type="SUPFAM" id="SSF57701">
    <property type="entry name" value="Zn2/Cys6 DNA-binding domain"/>
    <property type="match status" value="1"/>
</dbReference>
<dbReference type="Pfam" id="PF00172">
    <property type="entry name" value="Zn_clus"/>
    <property type="match status" value="1"/>
</dbReference>
<feature type="compositionally biased region" description="Low complexity" evidence="6">
    <location>
        <begin position="52"/>
        <end position="61"/>
    </location>
</feature>
<dbReference type="CDD" id="cd12148">
    <property type="entry name" value="fungal_TF_MHR"/>
    <property type="match status" value="1"/>
</dbReference>
<feature type="domain" description="Zn(2)-C6 fungal-type" evidence="7">
    <location>
        <begin position="121"/>
        <end position="155"/>
    </location>
</feature>
<dbReference type="AlphaFoldDB" id="A0A9P8C0F6"/>
<dbReference type="GO" id="GO:0003677">
    <property type="term" value="F:DNA binding"/>
    <property type="evidence" value="ECO:0007669"/>
    <property type="project" value="UniProtKB-KW"/>
</dbReference>
<dbReference type="GO" id="GO:0000981">
    <property type="term" value="F:DNA-binding transcription factor activity, RNA polymerase II-specific"/>
    <property type="evidence" value="ECO:0007669"/>
    <property type="project" value="InterPro"/>
</dbReference>
<evidence type="ECO:0000259" key="7">
    <source>
        <dbReference type="PROSITE" id="PS50048"/>
    </source>
</evidence>
<dbReference type="SMART" id="SM00066">
    <property type="entry name" value="GAL4"/>
    <property type="match status" value="1"/>
</dbReference>
<reference evidence="8" key="1">
    <citation type="journal article" date="2021" name="IMA Fungus">
        <title>Genomic characterization of three marine fungi, including Emericellopsis atlantica sp. nov. with signatures of a generalist lifestyle and marine biomass degradation.</title>
        <authorList>
            <person name="Hagestad O.C."/>
            <person name="Hou L."/>
            <person name="Andersen J.H."/>
            <person name="Hansen E.H."/>
            <person name="Altermark B."/>
            <person name="Li C."/>
            <person name="Kuhnert E."/>
            <person name="Cox R.J."/>
            <person name="Crous P.W."/>
            <person name="Spatafora J.W."/>
            <person name="Lail K."/>
            <person name="Amirebrahimi M."/>
            <person name="Lipzen A."/>
            <person name="Pangilinan J."/>
            <person name="Andreopoulos W."/>
            <person name="Hayes R.D."/>
            <person name="Ng V."/>
            <person name="Grigoriev I.V."/>
            <person name="Jackson S.A."/>
            <person name="Sutton T.D.S."/>
            <person name="Dobson A.D.W."/>
            <person name="Rama T."/>
        </authorList>
    </citation>
    <scope>NUCLEOTIDE SEQUENCE</scope>
    <source>
        <strain evidence="8">TRa018bII</strain>
    </source>
</reference>
<organism evidence="8 9">
    <name type="scientific">Amylocarpus encephaloides</name>
    <dbReference type="NCBI Taxonomy" id="45428"/>
    <lineage>
        <taxon>Eukaryota</taxon>
        <taxon>Fungi</taxon>
        <taxon>Dikarya</taxon>
        <taxon>Ascomycota</taxon>
        <taxon>Pezizomycotina</taxon>
        <taxon>Leotiomycetes</taxon>
        <taxon>Helotiales</taxon>
        <taxon>Helotiales incertae sedis</taxon>
        <taxon>Amylocarpus</taxon>
    </lineage>
</organism>
<evidence type="ECO:0000313" key="8">
    <source>
        <dbReference type="EMBL" id="KAG9228822.1"/>
    </source>
</evidence>
<comment type="caution">
    <text evidence="8">The sequence shown here is derived from an EMBL/GenBank/DDBJ whole genome shotgun (WGS) entry which is preliminary data.</text>
</comment>
<dbReference type="GO" id="GO:0006351">
    <property type="term" value="P:DNA-templated transcription"/>
    <property type="evidence" value="ECO:0007669"/>
    <property type="project" value="InterPro"/>
</dbReference>
<feature type="region of interest" description="Disordered" evidence="6">
    <location>
        <begin position="241"/>
        <end position="316"/>
    </location>
</feature>
<sequence>MQSYPSPNAIAADGAAPFYSSATSQHHPALSNPDDLQLIAQSSRGLVPNMNAGAAASMADAQDTSSPDALNQQYGQGQEQEANHHVAPIASIHSAGDHMGAQYTGGDGSTAPRKRSKVSRACDECRRKKIRCDATGEVGDDQCSSCKRVGARCQFSRVPMKRGPSKGYIKELADRLQNLEGAIHAGDPSPPTYLGHGENEMPRRPSDEFSPPPPHGDNQLRKRTFSNMSADFGNQYQLQRPASGYGAQDTPRHMQDASSAFATQTAPVPQMFREPNYSPSGLAPSAHWRKAPEATARQSSAFEGMQSAEVAQGEQCQDWDEDTVARYYASIHPVYPILSHASTRLRPLLSNCPGPLKDAFFESLHAAVQSFNSSAKQPLGHQSVKKAAQLIVMAQFEVASARPMSFNLIYLQTMLLMAIAAENHAWTVQSGLSRSVWISSAVSLAYDLKLHKQGLGQAVTSDPDSEENLTRRLWWSAVVMDRWHASSISCPLLIPDESVVFHPEDQVVLRDVYHVARLSVILGHFVIASLAAEDLPQLASRPVQIVDTLLRGELERWRETLPTPLSNPSNVILMCYWHVRMLLELRLTEPDASELLTIASSISNLASQNPDLSTPLTYHTTGLSALVLVHLTSVEKTKDMAGGAILALLDSRLVPPGSDNIIREMTNKKKHLSNQTSGSTATIDLESQAMTANLGLRRLADIATAAEGSSDAMADIQNEGEKSARLGHDTLSSCRQELKAAIKSGYLNILSTESNR</sequence>
<feature type="region of interest" description="Disordered" evidence="6">
    <location>
        <begin position="184"/>
        <end position="221"/>
    </location>
</feature>
<dbReference type="InterPro" id="IPR001138">
    <property type="entry name" value="Zn2Cys6_DnaBD"/>
</dbReference>